<dbReference type="EMBL" id="MGJT01000010">
    <property type="protein sequence ID" value="OGN13059.1"/>
    <property type="molecule type" value="Genomic_DNA"/>
</dbReference>
<dbReference type="Pfam" id="PF01709">
    <property type="entry name" value="Transcrip_reg"/>
    <property type="match status" value="1"/>
</dbReference>
<dbReference type="InterPro" id="IPR017856">
    <property type="entry name" value="Integrase-like_N"/>
</dbReference>
<evidence type="ECO:0008006" key="9">
    <source>
        <dbReference type="Google" id="ProtNLM"/>
    </source>
</evidence>
<gene>
    <name evidence="7" type="ORF">A3C71_00390</name>
</gene>
<feature type="compositionally biased region" description="Basic and acidic residues" evidence="4">
    <location>
        <begin position="12"/>
        <end position="21"/>
    </location>
</feature>
<proteinExistence type="inferred from homology"/>
<evidence type="ECO:0000256" key="1">
    <source>
        <dbReference type="ARBA" id="ARBA00008724"/>
    </source>
</evidence>
<sequence>MSGHSKWSQIKRQKEIADQKKGQLFSKLSKVISIAARKGTDPAMNVELKNAIEKAKETSMPKENVERAIKRVSDKNAARLEELVIEIIGPESLALIITIITDNKNRTMAEIKKILSEFGYKQGSVMWAFTKQGREFVPQYPIENLSEETKSNLEKLFERLDENEDVQEVYLNFI</sequence>
<evidence type="ECO:0000256" key="4">
    <source>
        <dbReference type="SAM" id="MobiDB-lite"/>
    </source>
</evidence>
<evidence type="ECO:0000256" key="3">
    <source>
        <dbReference type="ARBA" id="ARBA00023163"/>
    </source>
</evidence>
<protein>
    <recommendedName>
        <fullName evidence="9">Transcriptional regulator</fullName>
    </recommendedName>
</protein>
<dbReference type="PANTHER" id="PTHR12532">
    <property type="entry name" value="TRANSLATIONAL ACTIVATOR OF CYTOCHROME C OXIDASE 1"/>
    <property type="match status" value="1"/>
</dbReference>
<feature type="region of interest" description="Disordered" evidence="4">
    <location>
        <begin position="1"/>
        <end position="21"/>
    </location>
</feature>
<name>A0A1F8FL68_9BACT</name>
<dbReference type="GO" id="GO:0005737">
    <property type="term" value="C:cytoplasm"/>
    <property type="evidence" value="ECO:0007669"/>
    <property type="project" value="UniProtKB-ARBA"/>
</dbReference>
<dbReference type="InterPro" id="IPR002876">
    <property type="entry name" value="Transcrip_reg_TACO1-like"/>
</dbReference>
<feature type="compositionally biased region" description="Polar residues" evidence="4">
    <location>
        <begin position="1"/>
        <end position="10"/>
    </location>
</feature>
<dbReference type="InterPro" id="IPR048300">
    <property type="entry name" value="TACO1_YebC-like_2nd/3rd_dom"/>
</dbReference>
<keyword evidence="3" id="KW-0804">Transcription</keyword>
<dbReference type="InterPro" id="IPR029072">
    <property type="entry name" value="YebC-like"/>
</dbReference>
<dbReference type="InterPro" id="IPR026564">
    <property type="entry name" value="Transcrip_reg_TACO1-like_dom3"/>
</dbReference>
<dbReference type="Proteomes" id="UP000178197">
    <property type="component" value="Unassembled WGS sequence"/>
</dbReference>
<feature type="domain" description="TACO1/YebC-like N-terminal" evidence="6">
    <location>
        <begin position="5"/>
        <end position="74"/>
    </location>
</feature>
<dbReference type="PANTHER" id="PTHR12532:SF0">
    <property type="entry name" value="TRANSLATIONAL ACTIVATOR OF CYTOCHROME C OXIDASE 1"/>
    <property type="match status" value="1"/>
</dbReference>
<dbReference type="Gene3D" id="1.10.10.200">
    <property type="match status" value="1"/>
</dbReference>
<feature type="domain" description="TACO1/YebC-like second and third" evidence="5">
    <location>
        <begin position="80"/>
        <end position="133"/>
    </location>
</feature>
<comment type="similarity">
    <text evidence="1">Belongs to the TACO1 family.</text>
</comment>
<dbReference type="Gene3D" id="3.30.70.980">
    <property type="match status" value="1"/>
</dbReference>
<evidence type="ECO:0000313" key="8">
    <source>
        <dbReference type="Proteomes" id="UP000178197"/>
    </source>
</evidence>
<accession>A0A1F8FL68</accession>
<evidence type="ECO:0000259" key="5">
    <source>
        <dbReference type="Pfam" id="PF01709"/>
    </source>
</evidence>
<evidence type="ECO:0000313" key="7">
    <source>
        <dbReference type="EMBL" id="OGN13059.1"/>
    </source>
</evidence>
<comment type="caution">
    <text evidence="7">The sequence shown here is derived from an EMBL/GenBank/DDBJ whole genome shotgun (WGS) entry which is preliminary data.</text>
</comment>
<keyword evidence="2" id="KW-0805">Transcription regulation</keyword>
<dbReference type="SUPFAM" id="SSF75625">
    <property type="entry name" value="YebC-like"/>
    <property type="match status" value="1"/>
</dbReference>
<dbReference type="FunFam" id="1.10.10.200:FF:000002">
    <property type="entry name" value="Probable transcriptional regulatory protein CLM62_37755"/>
    <property type="match status" value="1"/>
</dbReference>
<dbReference type="AlphaFoldDB" id="A0A1F8FL68"/>
<reference evidence="7 8" key="1">
    <citation type="journal article" date="2016" name="Nat. Commun.">
        <title>Thousands of microbial genomes shed light on interconnected biogeochemical processes in an aquifer system.</title>
        <authorList>
            <person name="Anantharaman K."/>
            <person name="Brown C.T."/>
            <person name="Hug L.A."/>
            <person name="Sharon I."/>
            <person name="Castelle C.J."/>
            <person name="Probst A.J."/>
            <person name="Thomas B.C."/>
            <person name="Singh A."/>
            <person name="Wilkins M.J."/>
            <person name="Karaoz U."/>
            <person name="Brodie E.L."/>
            <person name="Williams K.H."/>
            <person name="Hubbard S.S."/>
            <person name="Banfield J.F."/>
        </authorList>
    </citation>
    <scope>NUCLEOTIDE SEQUENCE [LARGE SCALE GENOMIC DNA]</scope>
</reference>
<evidence type="ECO:0000259" key="6">
    <source>
        <dbReference type="Pfam" id="PF20772"/>
    </source>
</evidence>
<organism evidence="7 8">
    <name type="scientific">Candidatus Yanofskybacteria bacterium RIFCSPHIGHO2_02_FULL_43_15c</name>
    <dbReference type="NCBI Taxonomy" id="1802679"/>
    <lineage>
        <taxon>Bacteria</taxon>
        <taxon>Candidatus Yanofskyibacteriota</taxon>
    </lineage>
</organism>
<evidence type="ECO:0000256" key="2">
    <source>
        <dbReference type="ARBA" id="ARBA00023015"/>
    </source>
</evidence>
<dbReference type="Pfam" id="PF20772">
    <property type="entry name" value="TACO1_YebC_N"/>
    <property type="match status" value="1"/>
</dbReference>
<dbReference type="InterPro" id="IPR049083">
    <property type="entry name" value="TACO1_YebC_N"/>
</dbReference>